<evidence type="ECO:0000256" key="1">
    <source>
        <dbReference type="RuleBase" id="RU003513"/>
    </source>
</evidence>
<dbReference type="GO" id="GO:0008761">
    <property type="term" value="F:UDP-N-acetylglucosamine 2-epimerase activity"/>
    <property type="evidence" value="ECO:0007669"/>
    <property type="project" value="UniProtKB-EC"/>
</dbReference>
<dbReference type="PANTHER" id="PTHR43174:SF1">
    <property type="entry name" value="UDP-N-ACETYLGLUCOSAMINE 2-EPIMERASE"/>
    <property type="match status" value="1"/>
</dbReference>
<evidence type="ECO:0000313" key="3">
    <source>
        <dbReference type="EMBL" id="MBB4936543.1"/>
    </source>
</evidence>
<gene>
    <name evidence="3" type="ORF">FHR32_000848</name>
</gene>
<dbReference type="EC" id="5.1.3.14" evidence="3"/>
<feature type="domain" description="UDP-N-acetylglucosamine 2-epimerase" evidence="2">
    <location>
        <begin position="32"/>
        <end position="350"/>
    </location>
</feature>
<keyword evidence="1 3" id="KW-0413">Isomerase</keyword>
<dbReference type="SUPFAM" id="SSF53756">
    <property type="entry name" value="UDP-Glycosyltransferase/glycogen phosphorylase"/>
    <property type="match status" value="1"/>
</dbReference>
<comment type="similarity">
    <text evidence="1">Belongs to the UDP-N-acetylglucosamine 2-epimerase family.</text>
</comment>
<dbReference type="Proteomes" id="UP000534286">
    <property type="component" value="Unassembled WGS sequence"/>
</dbReference>
<proteinExistence type="inferred from homology"/>
<dbReference type="Gene3D" id="3.40.50.2000">
    <property type="entry name" value="Glycogen Phosphorylase B"/>
    <property type="match status" value="2"/>
</dbReference>
<dbReference type="RefSeq" id="WP_184753079.1">
    <property type="nucleotide sequence ID" value="NZ_BAABEK010000151.1"/>
</dbReference>
<dbReference type="InterPro" id="IPR029767">
    <property type="entry name" value="WecB-like"/>
</dbReference>
<comment type="caution">
    <text evidence="3">The sequence shown here is derived from an EMBL/GenBank/DDBJ whole genome shotgun (WGS) entry which is preliminary data.</text>
</comment>
<dbReference type="Pfam" id="PF02350">
    <property type="entry name" value="Epimerase_2"/>
    <property type="match status" value="1"/>
</dbReference>
<protein>
    <submittedName>
        <fullName evidence="3">UDP-N-acetylglucosamine 2-epimerase (Non-hydrolyzing)</fullName>
        <ecNumber evidence="3">5.1.3.14</ecNumber>
    </submittedName>
</protein>
<accession>A0A7W7RQZ7</accession>
<evidence type="ECO:0000313" key="4">
    <source>
        <dbReference type="Proteomes" id="UP000534286"/>
    </source>
</evidence>
<dbReference type="NCBIfam" id="TIGR00236">
    <property type="entry name" value="wecB"/>
    <property type="match status" value="1"/>
</dbReference>
<dbReference type="InterPro" id="IPR003331">
    <property type="entry name" value="UDP_GlcNAc_Epimerase_2_dom"/>
</dbReference>
<sequence length="359" mass="38217">MSFSTGRSIAVVLGTRPEMIKLSVLITLLGDQARVIHTGQHYDPTMTGDSASTVHRPHLQMKVGGQHRGVQIGAATAQLTQAWHDDPPAAVIVQGDTNAALAGALAANAIHVPLIHVEAGLRSHDRAMPEEHNRIVIDHLADLCCAVTSQNVANLWAEGIPDSRIVLTGNPIVEAVHLTERDHAAALRLTAPLGGEPYAVSTLHRPENVDDPDRLRRMLTSLATLDLPVLLVIHPRTRQRVQQFGLSDLLAQLHVPDPLSYPAFLALAEQASLLISGSGGIQEEAGILGVRLLVLRRSTERPEALSADCALIPQPEQLPALARSMAKLGKPSPGVTPFGDGQASTHIADLTDMLATSAP</sequence>
<evidence type="ECO:0000259" key="2">
    <source>
        <dbReference type="Pfam" id="PF02350"/>
    </source>
</evidence>
<dbReference type="PANTHER" id="PTHR43174">
    <property type="entry name" value="UDP-N-ACETYLGLUCOSAMINE 2-EPIMERASE"/>
    <property type="match status" value="1"/>
</dbReference>
<dbReference type="EMBL" id="JACHJU010000001">
    <property type="protein sequence ID" value="MBB4936543.1"/>
    <property type="molecule type" value="Genomic_DNA"/>
</dbReference>
<dbReference type="AlphaFoldDB" id="A0A7W7RQZ7"/>
<organism evidence="3 4">
    <name type="scientific">Streptosporangium album</name>
    <dbReference type="NCBI Taxonomy" id="47479"/>
    <lineage>
        <taxon>Bacteria</taxon>
        <taxon>Bacillati</taxon>
        <taxon>Actinomycetota</taxon>
        <taxon>Actinomycetes</taxon>
        <taxon>Streptosporangiales</taxon>
        <taxon>Streptosporangiaceae</taxon>
        <taxon>Streptosporangium</taxon>
    </lineage>
</organism>
<name>A0A7W7RQZ7_9ACTN</name>
<dbReference type="CDD" id="cd03786">
    <property type="entry name" value="GTB_UDP-GlcNAc_2-Epimerase"/>
    <property type="match status" value="1"/>
</dbReference>
<keyword evidence="4" id="KW-1185">Reference proteome</keyword>
<reference evidence="3 4" key="1">
    <citation type="submission" date="2020-08" db="EMBL/GenBank/DDBJ databases">
        <title>Sequencing the genomes of 1000 actinobacteria strains.</title>
        <authorList>
            <person name="Klenk H.-P."/>
        </authorList>
    </citation>
    <scope>NUCLEOTIDE SEQUENCE [LARGE SCALE GENOMIC DNA]</scope>
    <source>
        <strain evidence="3 4">DSM 43023</strain>
    </source>
</reference>